<dbReference type="AlphaFoldDB" id="A0A5C4T3F9"/>
<gene>
    <name evidence="2" type="ORF">FE784_29070</name>
</gene>
<accession>A0A5C4T3F9</accession>
<organism evidence="2 3">
    <name type="scientific">Paenibacillus hemerocallicola</name>
    <dbReference type="NCBI Taxonomy" id="1172614"/>
    <lineage>
        <taxon>Bacteria</taxon>
        <taxon>Bacillati</taxon>
        <taxon>Bacillota</taxon>
        <taxon>Bacilli</taxon>
        <taxon>Bacillales</taxon>
        <taxon>Paenibacillaceae</taxon>
        <taxon>Paenibacillus</taxon>
    </lineage>
</organism>
<keyword evidence="3" id="KW-1185">Reference proteome</keyword>
<comment type="caution">
    <text evidence="2">The sequence shown here is derived from an EMBL/GenBank/DDBJ whole genome shotgun (WGS) entry which is preliminary data.</text>
</comment>
<reference evidence="2 3" key="1">
    <citation type="submission" date="2019-05" db="EMBL/GenBank/DDBJ databases">
        <title>We sequenced the genome of Paenibacillus hemerocallicola KCTC 33185 for further insight into its adaptation and study the phylogeny of Paenibacillus.</title>
        <authorList>
            <person name="Narsing Rao M.P."/>
        </authorList>
    </citation>
    <scope>NUCLEOTIDE SEQUENCE [LARGE SCALE GENOMIC DNA]</scope>
    <source>
        <strain evidence="2 3">KCTC 33185</strain>
    </source>
</reference>
<proteinExistence type="predicted"/>
<sequence length="109" mass="12325">MEFQMKNRRPDAGRRSLSFKNNTSQNNLCHVGVDPMEQPIVLHLQHLDQRRVSGHNFDDAFRFQDFVELLDQQVQERVGRAKGSPPGEPCLFNSVAAFSDGNGQTEIVA</sequence>
<protein>
    <submittedName>
        <fullName evidence="2">Uncharacterized protein</fullName>
    </submittedName>
</protein>
<dbReference type="RefSeq" id="WP_139605768.1">
    <property type="nucleotide sequence ID" value="NZ_VDCQ01000054.1"/>
</dbReference>
<evidence type="ECO:0000313" key="2">
    <source>
        <dbReference type="EMBL" id="TNJ62699.1"/>
    </source>
</evidence>
<evidence type="ECO:0000313" key="3">
    <source>
        <dbReference type="Proteomes" id="UP000307943"/>
    </source>
</evidence>
<dbReference type="Proteomes" id="UP000307943">
    <property type="component" value="Unassembled WGS sequence"/>
</dbReference>
<dbReference type="EMBL" id="VDCQ01000054">
    <property type="protein sequence ID" value="TNJ62699.1"/>
    <property type="molecule type" value="Genomic_DNA"/>
</dbReference>
<name>A0A5C4T3F9_9BACL</name>
<feature type="region of interest" description="Disordered" evidence="1">
    <location>
        <begin position="1"/>
        <end position="23"/>
    </location>
</feature>
<evidence type="ECO:0000256" key="1">
    <source>
        <dbReference type="SAM" id="MobiDB-lite"/>
    </source>
</evidence>